<keyword evidence="3" id="KW-0418">Kinase</keyword>
<keyword evidence="1" id="KW-0808">Transferase</keyword>
<evidence type="ECO:0000256" key="3">
    <source>
        <dbReference type="ARBA" id="ARBA00022777"/>
    </source>
</evidence>
<evidence type="ECO:0000313" key="7">
    <source>
        <dbReference type="Proteomes" id="UP001470230"/>
    </source>
</evidence>
<dbReference type="InterPro" id="IPR051681">
    <property type="entry name" value="Ser/Thr_Kinases-Pseudokinases"/>
</dbReference>
<dbReference type="InterPro" id="IPR000719">
    <property type="entry name" value="Prot_kinase_dom"/>
</dbReference>
<dbReference type="SUPFAM" id="SSF56112">
    <property type="entry name" value="Protein kinase-like (PK-like)"/>
    <property type="match status" value="1"/>
</dbReference>
<evidence type="ECO:0000313" key="6">
    <source>
        <dbReference type="EMBL" id="KAK8892951.1"/>
    </source>
</evidence>
<name>A0ABR2KQ56_9EUKA</name>
<evidence type="ECO:0000256" key="4">
    <source>
        <dbReference type="ARBA" id="ARBA00022840"/>
    </source>
</evidence>
<organism evidence="6 7">
    <name type="scientific">Tritrichomonas musculus</name>
    <dbReference type="NCBI Taxonomy" id="1915356"/>
    <lineage>
        <taxon>Eukaryota</taxon>
        <taxon>Metamonada</taxon>
        <taxon>Parabasalia</taxon>
        <taxon>Tritrichomonadida</taxon>
        <taxon>Tritrichomonadidae</taxon>
        <taxon>Tritrichomonas</taxon>
    </lineage>
</organism>
<dbReference type="PANTHER" id="PTHR44329">
    <property type="entry name" value="SERINE/THREONINE-PROTEIN KINASE TNNI3K-RELATED"/>
    <property type="match status" value="1"/>
</dbReference>
<accession>A0ABR2KQ56</accession>
<evidence type="ECO:0000259" key="5">
    <source>
        <dbReference type="PROSITE" id="PS50011"/>
    </source>
</evidence>
<proteinExistence type="predicted"/>
<feature type="domain" description="Protein kinase" evidence="5">
    <location>
        <begin position="1"/>
        <end position="286"/>
    </location>
</feature>
<dbReference type="Proteomes" id="UP001470230">
    <property type="component" value="Unassembled WGS sequence"/>
</dbReference>
<evidence type="ECO:0000256" key="1">
    <source>
        <dbReference type="ARBA" id="ARBA00022679"/>
    </source>
</evidence>
<dbReference type="EMBL" id="JAPFFF010000004">
    <property type="protein sequence ID" value="KAK8892951.1"/>
    <property type="molecule type" value="Genomic_DNA"/>
</dbReference>
<protein>
    <recommendedName>
        <fullName evidence="5">Protein kinase domain-containing protein</fullName>
    </recommendedName>
</protein>
<dbReference type="PANTHER" id="PTHR44329:SF288">
    <property type="entry name" value="MITOGEN-ACTIVATED PROTEIN KINASE KINASE KINASE 20"/>
    <property type="match status" value="1"/>
</dbReference>
<comment type="caution">
    <text evidence="6">The sequence shown here is derived from an EMBL/GenBank/DDBJ whole genome shotgun (WGS) entry which is preliminary data.</text>
</comment>
<gene>
    <name evidence="6" type="ORF">M9Y10_030205</name>
</gene>
<dbReference type="PROSITE" id="PS50011">
    <property type="entry name" value="PROTEIN_KINASE_DOM"/>
    <property type="match status" value="1"/>
</dbReference>
<dbReference type="Pfam" id="PF07714">
    <property type="entry name" value="PK_Tyr_Ser-Thr"/>
    <property type="match status" value="1"/>
</dbReference>
<reference evidence="6 7" key="1">
    <citation type="submission" date="2024-04" db="EMBL/GenBank/DDBJ databases">
        <title>Tritrichomonas musculus Genome.</title>
        <authorList>
            <person name="Alves-Ferreira E."/>
            <person name="Grigg M."/>
            <person name="Lorenzi H."/>
            <person name="Galac M."/>
        </authorList>
    </citation>
    <scope>NUCLEOTIDE SEQUENCE [LARGE SCALE GENOMIC DNA]</scope>
    <source>
        <strain evidence="6 7">EAF2021</strain>
    </source>
</reference>
<keyword evidence="4" id="KW-0067">ATP-binding</keyword>
<keyword evidence="2" id="KW-0547">Nucleotide-binding</keyword>
<dbReference type="Gene3D" id="1.10.510.10">
    <property type="entry name" value="Transferase(Phosphotransferase) domain 1"/>
    <property type="match status" value="1"/>
</dbReference>
<keyword evidence="7" id="KW-1185">Reference proteome</keyword>
<dbReference type="InterPro" id="IPR001245">
    <property type="entry name" value="Ser-Thr/Tyr_kinase_cat_dom"/>
</dbReference>
<sequence length="310" mass="35911">MLKKKQTGIPNISLEKYVPIEKIQCNSEFTVFLTEDRENKDKFFSKVFHLQDKSTGNLAKQIENDKDDIIFDKIGYSSQDFEGNNNLTILYRIKKRFQLTNIIGSDLIDNTIKQTILIGLIRYIYEIHNNNNNNDNDLDQEPGSHFITPSQVFLDNEFHINSVIIGTPHHPKGCFSYMDPSIPHYIAPSDQANDDECTESRGEKDEIYSFALIMFQLLTGTKEFFDKNKSSFDVFDMASEGVRPVSDISIKKPLMDLIEACWSCDPDVRPTSREIFEKLAFDQDYYLDNINIEKLKSYIDYLQNEKNLFG</sequence>
<evidence type="ECO:0000256" key="2">
    <source>
        <dbReference type="ARBA" id="ARBA00022741"/>
    </source>
</evidence>
<dbReference type="InterPro" id="IPR011009">
    <property type="entry name" value="Kinase-like_dom_sf"/>
</dbReference>